<dbReference type="OMA" id="MGMRSNW"/>
<evidence type="ECO:0000256" key="2">
    <source>
        <dbReference type="ARBA" id="ARBA00009211"/>
    </source>
</evidence>
<dbReference type="Pfam" id="PF01798">
    <property type="entry name" value="Nop"/>
    <property type="match status" value="1"/>
</dbReference>
<dbReference type="SMART" id="SM00931">
    <property type="entry name" value="NOSIC"/>
    <property type="match status" value="1"/>
</dbReference>
<feature type="compositionally biased region" description="Basic and acidic residues" evidence="5">
    <location>
        <begin position="531"/>
        <end position="569"/>
    </location>
</feature>
<dbReference type="GO" id="GO:0032040">
    <property type="term" value="C:small-subunit processome"/>
    <property type="evidence" value="ECO:0007669"/>
    <property type="project" value="InterPro"/>
</dbReference>
<name>F4QE87_CACFS</name>
<gene>
    <name evidence="7" type="ORF">DFA_11797</name>
</gene>
<dbReference type="PROSITE" id="PS51358">
    <property type="entry name" value="NOP"/>
    <property type="match status" value="1"/>
</dbReference>
<dbReference type="InterPro" id="IPR036070">
    <property type="entry name" value="Nop_dom_sf"/>
</dbReference>
<dbReference type="FunFam" id="1.10.246.90:FF:000005">
    <property type="entry name" value="Nucleolar protein 5, putative"/>
    <property type="match status" value="1"/>
</dbReference>
<evidence type="ECO:0000313" key="7">
    <source>
        <dbReference type="EMBL" id="EGG14034.1"/>
    </source>
</evidence>
<reference evidence="8" key="1">
    <citation type="journal article" date="2011" name="Genome Res.">
        <title>Phylogeny-wide analysis of social amoeba genomes highlights ancient origins for complex intercellular communication.</title>
        <authorList>
            <person name="Heidel A.J."/>
            <person name="Lawal H.M."/>
            <person name="Felder M."/>
            <person name="Schilde C."/>
            <person name="Helps N.R."/>
            <person name="Tunggal B."/>
            <person name="Rivero F."/>
            <person name="John U."/>
            <person name="Schleicher M."/>
            <person name="Eichinger L."/>
            <person name="Platzer M."/>
            <person name="Noegel A.A."/>
            <person name="Schaap P."/>
            <person name="Gloeckner G."/>
        </authorList>
    </citation>
    <scope>NUCLEOTIDE SEQUENCE [LARGE SCALE GENOMIC DNA]</scope>
    <source>
        <strain evidence="8">SH3</strain>
    </source>
</reference>
<proteinExistence type="inferred from homology"/>
<feature type="domain" description="Nop" evidence="6">
    <location>
        <begin position="283"/>
        <end position="401"/>
    </location>
</feature>
<dbReference type="EMBL" id="GL883029">
    <property type="protein sequence ID" value="EGG14034.1"/>
    <property type="molecule type" value="Genomic_DNA"/>
</dbReference>
<evidence type="ECO:0000256" key="4">
    <source>
        <dbReference type="ARBA" id="ARBA00023242"/>
    </source>
</evidence>
<dbReference type="InterPro" id="IPR012976">
    <property type="entry name" value="NOSIC"/>
</dbReference>
<dbReference type="Gene3D" id="1.10.246.90">
    <property type="entry name" value="Nop domain"/>
    <property type="match status" value="1"/>
</dbReference>
<comment type="subcellular location">
    <subcellularLocation>
        <location evidence="1">Nucleus</location>
        <location evidence="1">Nucleolus</location>
    </subcellularLocation>
</comment>
<keyword evidence="3" id="KW-0690">Ribosome biogenesis</keyword>
<protein>
    <submittedName>
        <fullName evidence="7">MAR-binding protein</fullName>
    </submittedName>
</protein>
<dbReference type="GeneID" id="14865376"/>
<evidence type="ECO:0000259" key="6">
    <source>
        <dbReference type="PROSITE" id="PS51358"/>
    </source>
</evidence>
<dbReference type="InterPro" id="IPR045056">
    <property type="entry name" value="Nop56/Nop58"/>
</dbReference>
<dbReference type="AlphaFoldDB" id="F4QE87"/>
<accession>F4QE87</accession>
<dbReference type="InterPro" id="IPR012974">
    <property type="entry name" value="NOP58/56_N"/>
</dbReference>
<feature type="compositionally biased region" description="Basic and acidic residues" evidence="5">
    <location>
        <begin position="575"/>
        <end position="601"/>
    </location>
</feature>
<organism evidence="7 8">
    <name type="scientific">Cavenderia fasciculata</name>
    <name type="common">Slime mold</name>
    <name type="synonym">Dictyostelium fasciculatum</name>
    <dbReference type="NCBI Taxonomy" id="261658"/>
    <lineage>
        <taxon>Eukaryota</taxon>
        <taxon>Amoebozoa</taxon>
        <taxon>Evosea</taxon>
        <taxon>Eumycetozoa</taxon>
        <taxon>Dictyostelia</taxon>
        <taxon>Acytosteliales</taxon>
        <taxon>Cavenderiaceae</taxon>
        <taxon>Cavenderia</taxon>
    </lineage>
</organism>
<dbReference type="GO" id="GO:0042254">
    <property type="term" value="P:ribosome biogenesis"/>
    <property type="evidence" value="ECO:0007669"/>
    <property type="project" value="UniProtKB-KW"/>
</dbReference>
<dbReference type="Pfam" id="PF08156">
    <property type="entry name" value="NOP5NT"/>
    <property type="match status" value="1"/>
</dbReference>
<feature type="region of interest" description="Disordered" evidence="5">
    <location>
        <begin position="410"/>
        <end position="608"/>
    </location>
</feature>
<keyword evidence="4" id="KW-0539">Nucleus</keyword>
<dbReference type="KEGG" id="dfa:DFA_11797"/>
<feature type="compositionally biased region" description="Basic and acidic residues" evidence="5">
    <location>
        <begin position="460"/>
        <end position="472"/>
    </location>
</feature>
<dbReference type="GO" id="GO:0030515">
    <property type="term" value="F:snoRNA binding"/>
    <property type="evidence" value="ECO:0007669"/>
    <property type="project" value="InterPro"/>
</dbReference>
<dbReference type="GO" id="GO:0031428">
    <property type="term" value="C:box C/D methylation guide snoRNP complex"/>
    <property type="evidence" value="ECO:0007669"/>
    <property type="project" value="InterPro"/>
</dbReference>
<dbReference type="STRING" id="1054147.F4QE87"/>
<dbReference type="Gene3D" id="1.10.287.4070">
    <property type="match status" value="1"/>
</dbReference>
<dbReference type="RefSeq" id="XP_004350742.1">
    <property type="nucleotide sequence ID" value="XM_004350691.1"/>
</dbReference>
<keyword evidence="8" id="KW-1185">Reference proteome</keyword>
<evidence type="ECO:0000256" key="3">
    <source>
        <dbReference type="ARBA" id="ARBA00022517"/>
    </source>
</evidence>
<evidence type="ECO:0000256" key="1">
    <source>
        <dbReference type="ARBA" id="ARBA00004604"/>
    </source>
</evidence>
<feature type="compositionally biased region" description="Basic and acidic residues" evidence="5">
    <location>
        <begin position="489"/>
        <end position="525"/>
    </location>
</feature>
<dbReference type="SUPFAM" id="SSF89124">
    <property type="entry name" value="Nop domain"/>
    <property type="match status" value="1"/>
</dbReference>
<dbReference type="InterPro" id="IPR042239">
    <property type="entry name" value="Nop_C"/>
</dbReference>
<comment type="similarity">
    <text evidence="2">Belongs to the NOP5/NOP56 family.</text>
</comment>
<dbReference type="FunFam" id="1.10.287.4070:FF:000001">
    <property type="entry name" value="Probable Nucleolar protein 58"/>
    <property type="match status" value="1"/>
</dbReference>
<evidence type="ECO:0000256" key="5">
    <source>
        <dbReference type="SAM" id="MobiDB-lite"/>
    </source>
</evidence>
<dbReference type="InterPro" id="IPR002687">
    <property type="entry name" value="Nop_dom"/>
</dbReference>
<sequence>MLVLFETPAGFALFKVLDESKLSSKDLHKHFATADSASKIVSLKKFYKFDDTLAALEAANDIAESKVPESLQSFLEKNIIQEKLNDKLIVSDNKFGSAIKEALKLNVMCDDTTQELVRGIRGQINSLVTGLSQADMNQMSIGLSHSYSRYKIKFSPDKVDTMIVHAISLLDELQSELNIYAMRAREWYGWHFPELGKIIDAHSQYANIILKMGNRKNAADTDLSEIIPETLVPAVQEAAQISMGTDISEEDLEHIQSLCEQYVSIDQYRTELNDYLFSRMNAIAPNLTVLVGELIGARLICRAGSLMSLAKYPASTIQILGAEKALFRAMKAKSNTPKYGLIYNAEVVNKATNKNKGKMSRVLAAKAALSARFDALCETSDKSYGITYLSQVQRRANEVENNIVRKFSKNTNNVNRTVNQDKYDKNKTNNAQKEGNGHSNGSHVNMEEPPVPMQVEVEEEKPAKEEKKRSRDVEEEDEAEEKRDKKKDKKEEKKEDKKEKKSKSEDKEEKKEKKSKSEDKEEKKEKKEKKSKSDDKEEKKEKKSSKSDDKEEKKSKKSSKSDDKEDKKEKKEKKSKSDDKEEKKEKKSSSSKKEKSEDKKEKKEKKSK</sequence>
<evidence type="ECO:0000313" key="8">
    <source>
        <dbReference type="Proteomes" id="UP000007797"/>
    </source>
</evidence>
<feature type="compositionally biased region" description="Polar residues" evidence="5">
    <location>
        <begin position="428"/>
        <end position="443"/>
    </location>
</feature>
<dbReference type="PANTHER" id="PTHR10894:SF1">
    <property type="entry name" value="NUCLEOLAR PROTEIN 58"/>
    <property type="match status" value="1"/>
</dbReference>
<dbReference type="PANTHER" id="PTHR10894">
    <property type="entry name" value="NUCLEOLAR PROTEIN 5 NUCLEOLAR PROTEIN NOP5 NOP58"/>
    <property type="match status" value="1"/>
</dbReference>
<dbReference type="Proteomes" id="UP000007797">
    <property type="component" value="Unassembled WGS sequence"/>
</dbReference>
<dbReference type="OrthoDB" id="6780543at2759"/>